<protein>
    <submittedName>
        <fullName evidence="2">Uncharacterized protein</fullName>
    </submittedName>
</protein>
<evidence type="ECO:0000313" key="2">
    <source>
        <dbReference type="EMBL" id="EQB43117.1"/>
    </source>
</evidence>
<name>T0JIC1_COLGC</name>
<dbReference type="HOGENOM" id="CLU_3428512_0_0_1"/>
<evidence type="ECO:0000256" key="1">
    <source>
        <dbReference type="SAM" id="MobiDB-lite"/>
    </source>
</evidence>
<sequence>MGTVQQEELCRRDKDALGET</sequence>
<feature type="compositionally biased region" description="Basic and acidic residues" evidence="1">
    <location>
        <begin position="8"/>
        <end position="20"/>
    </location>
</feature>
<dbReference type="AlphaFoldDB" id="T0JIC1"/>
<proteinExistence type="predicted"/>
<reference evidence="3" key="1">
    <citation type="journal article" date="2013" name="Mol. Plant Microbe Interact.">
        <title>Global aspects of pacC regulation of pathogenicity genes in Colletotrichum gloeosporioides as revealed by transcriptome analysis.</title>
        <authorList>
            <person name="Alkan N."/>
            <person name="Meng X."/>
            <person name="Friedlander G."/>
            <person name="Reuveni E."/>
            <person name="Sukno S."/>
            <person name="Sherman A."/>
            <person name="Thon M."/>
            <person name="Fluhr R."/>
            <person name="Prusky D."/>
        </authorList>
    </citation>
    <scope>NUCLEOTIDE SEQUENCE [LARGE SCALE GENOMIC DNA]</scope>
    <source>
        <strain evidence="3">Cg-14</strain>
    </source>
</reference>
<evidence type="ECO:0000313" key="3">
    <source>
        <dbReference type="Proteomes" id="UP000015530"/>
    </source>
</evidence>
<organism evidence="2 3">
    <name type="scientific">Colletotrichum gloeosporioides (strain Cg-14)</name>
    <name type="common">Anthracnose fungus</name>
    <name type="synonym">Glomerella cingulata</name>
    <dbReference type="NCBI Taxonomy" id="1237896"/>
    <lineage>
        <taxon>Eukaryota</taxon>
        <taxon>Fungi</taxon>
        <taxon>Dikarya</taxon>
        <taxon>Ascomycota</taxon>
        <taxon>Pezizomycotina</taxon>
        <taxon>Sordariomycetes</taxon>
        <taxon>Hypocreomycetidae</taxon>
        <taxon>Glomerellales</taxon>
        <taxon>Glomerellaceae</taxon>
        <taxon>Colletotrichum</taxon>
        <taxon>Colletotrichum gloeosporioides species complex</taxon>
    </lineage>
</organism>
<dbReference type="Proteomes" id="UP000015530">
    <property type="component" value="Unassembled WGS sequence"/>
</dbReference>
<comment type="caution">
    <text evidence="2">The sequence shown here is derived from an EMBL/GenBank/DDBJ whole genome shotgun (WGS) entry which is preliminary data.</text>
</comment>
<gene>
    <name evidence="2" type="ORF">CGLO_18278</name>
</gene>
<feature type="region of interest" description="Disordered" evidence="1">
    <location>
        <begin position="1"/>
        <end position="20"/>
    </location>
</feature>
<dbReference type="EMBL" id="AMYD01004475">
    <property type="protein sequence ID" value="EQB43117.1"/>
    <property type="molecule type" value="Genomic_DNA"/>
</dbReference>
<accession>T0JIC1</accession>